<feature type="modified residue" description="N6-(pyridoxal phosphate)lysine" evidence="10">
    <location>
        <position position="219"/>
    </location>
</feature>
<evidence type="ECO:0000256" key="2">
    <source>
        <dbReference type="ARBA" id="ARBA00005011"/>
    </source>
</evidence>
<feature type="domain" description="Aminotransferase class I/classII large" evidence="11">
    <location>
        <begin position="31"/>
        <end position="355"/>
    </location>
</feature>
<dbReference type="HAMAP" id="MF_01023">
    <property type="entry name" value="HisC_aminotrans_2"/>
    <property type="match status" value="1"/>
</dbReference>
<comment type="pathway">
    <text evidence="2 10">Amino-acid biosynthesis; L-histidine biosynthesis; L-histidine from 5-phospho-alpha-D-ribose 1-diphosphate: step 7/9.</text>
</comment>
<dbReference type="NCBIfam" id="TIGR01141">
    <property type="entry name" value="hisC"/>
    <property type="match status" value="1"/>
</dbReference>
<keyword evidence="5 10" id="KW-0028">Amino-acid biosynthesis</keyword>
<dbReference type="CDD" id="cd00609">
    <property type="entry name" value="AAT_like"/>
    <property type="match status" value="1"/>
</dbReference>
<dbReference type="UniPathway" id="UPA00031">
    <property type="reaction ID" value="UER00012"/>
</dbReference>
<dbReference type="AlphaFoldDB" id="A0A8D4VRR7"/>
<comment type="subunit">
    <text evidence="10">Homodimer.</text>
</comment>
<evidence type="ECO:0000256" key="3">
    <source>
        <dbReference type="ARBA" id="ARBA00007970"/>
    </source>
</evidence>
<dbReference type="InterPro" id="IPR004839">
    <property type="entry name" value="Aminotransferase_I/II_large"/>
</dbReference>
<evidence type="ECO:0000256" key="6">
    <source>
        <dbReference type="ARBA" id="ARBA00022679"/>
    </source>
</evidence>
<dbReference type="Proteomes" id="UP000824988">
    <property type="component" value="Chromosome"/>
</dbReference>
<dbReference type="InterPro" id="IPR005861">
    <property type="entry name" value="HisP_aminotrans"/>
</dbReference>
<protein>
    <recommendedName>
        <fullName evidence="10">Histidinol-phosphate aminotransferase</fullName>
        <ecNumber evidence="10">2.6.1.9</ecNumber>
    </recommendedName>
    <alternativeName>
        <fullName evidence="10">Imidazole acetol-phosphate transaminase</fullName>
    </alternativeName>
</protein>
<dbReference type="EC" id="2.6.1.9" evidence="10"/>
<dbReference type="PANTHER" id="PTHR42885">
    <property type="entry name" value="HISTIDINOL-PHOSPHATE AMINOTRANSFERASE-RELATED"/>
    <property type="match status" value="1"/>
</dbReference>
<evidence type="ECO:0000256" key="1">
    <source>
        <dbReference type="ARBA" id="ARBA00001933"/>
    </source>
</evidence>
<accession>A0A8D4VRR7</accession>
<reference evidence="12" key="1">
    <citation type="submission" date="2019-06" db="EMBL/GenBank/DDBJ databases">
        <title>Complete genome sequence of Methylogaea oryzae strain JCM16910.</title>
        <authorList>
            <person name="Asakawa S."/>
        </authorList>
    </citation>
    <scope>NUCLEOTIDE SEQUENCE</scope>
    <source>
        <strain evidence="12">E10</strain>
    </source>
</reference>
<dbReference type="GO" id="GO:0000105">
    <property type="term" value="P:L-histidine biosynthetic process"/>
    <property type="evidence" value="ECO:0007669"/>
    <property type="project" value="UniProtKB-UniRule"/>
</dbReference>
<organism evidence="12 13">
    <name type="scientific">Methylogaea oryzae</name>
    <dbReference type="NCBI Taxonomy" id="1295382"/>
    <lineage>
        <taxon>Bacteria</taxon>
        <taxon>Pseudomonadati</taxon>
        <taxon>Pseudomonadota</taxon>
        <taxon>Gammaproteobacteria</taxon>
        <taxon>Methylococcales</taxon>
        <taxon>Methylococcaceae</taxon>
        <taxon>Methylogaea</taxon>
    </lineage>
</organism>
<comment type="similarity">
    <text evidence="3 10">Belongs to the class-II pyridoxal-phosphate-dependent aminotransferase family. Histidinol-phosphate aminotransferase subfamily.</text>
</comment>
<dbReference type="GO" id="GO:0030170">
    <property type="term" value="F:pyridoxal phosphate binding"/>
    <property type="evidence" value="ECO:0007669"/>
    <property type="project" value="InterPro"/>
</dbReference>
<evidence type="ECO:0000256" key="4">
    <source>
        <dbReference type="ARBA" id="ARBA00022576"/>
    </source>
</evidence>
<evidence type="ECO:0000256" key="8">
    <source>
        <dbReference type="ARBA" id="ARBA00023102"/>
    </source>
</evidence>
<dbReference type="Pfam" id="PF00155">
    <property type="entry name" value="Aminotran_1_2"/>
    <property type="match status" value="1"/>
</dbReference>
<dbReference type="GO" id="GO:0004400">
    <property type="term" value="F:histidinol-phosphate transaminase activity"/>
    <property type="evidence" value="ECO:0007669"/>
    <property type="project" value="UniProtKB-UniRule"/>
</dbReference>
<evidence type="ECO:0000313" key="13">
    <source>
        <dbReference type="Proteomes" id="UP000824988"/>
    </source>
</evidence>
<dbReference type="PANTHER" id="PTHR42885:SF2">
    <property type="entry name" value="HISTIDINOL-PHOSPHATE AMINOTRANSFERASE"/>
    <property type="match status" value="1"/>
</dbReference>
<keyword evidence="8 10" id="KW-0368">Histidine biosynthesis</keyword>
<keyword evidence="4 10" id="KW-0032">Aminotransferase</keyword>
<gene>
    <name evidence="12" type="primary">hisC1</name>
    <name evidence="10" type="synonym">hisC</name>
    <name evidence="12" type="ORF">MoryE10_17910</name>
</gene>
<dbReference type="EMBL" id="AP019782">
    <property type="protein sequence ID" value="BBL71185.1"/>
    <property type="molecule type" value="Genomic_DNA"/>
</dbReference>
<comment type="cofactor">
    <cofactor evidence="1 10">
        <name>pyridoxal 5'-phosphate</name>
        <dbReference type="ChEBI" id="CHEBI:597326"/>
    </cofactor>
</comment>
<evidence type="ECO:0000256" key="7">
    <source>
        <dbReference type="ARBA" id="ARBA00022898"/>
    </source>
</evidence>
<keyword evidence="13" id="KW-1185">Reference proteome</keyword>
<dbReference type="RefSeq" id="WP_221046840.1">
    <property type="nucleotide sequence ID" value="NZ_AP019782.1"/>
</dbReference>
<comment type="catalytic activity">
    <reaction evidence="9 10">
        <text>L-histidinol phosphate + 2-oxoglutarate = 3-(imidazol-4-yl)-2-oxopropyl phosphate + L-glutamate</text>
        <dbReference type="Rhea" id="RHEA:23744"/>
        <dbReference type="ChEBI" id="CHEBI:16810"/>
        <dbReference type="ChEBI" id="CHEBI:29985"/>
        <dbReference type="ChEBI" id="CHEBI:57766"/>
        <dbReference type="ChEBI" id="CHEBI:57980"/>
        <dbReference type="EC" id="2.6.1.9"/>
    </reaction>
</comment>
<proteinExistence type="inferred from homology"/>
<dbReference type="KEGG" id="moz:MoryE10_17910"/>
<evidence type="ECO:0000256" key="10">
    <source>
        <dbReference type="HAMAP-Rule" id="MF_01023"/>
    </source>
</evidence>
<evidence type="ECO:0000256" key="9">
    <source>
        <dbReference type="ARBA" id="ARBA00047481"/>
    </source>
</evidence>
<evidence type="ECO:0000256" key="5">
    <source>
        <dbReference type="ARBA" id="ARBA00022605"/>
    </source>
</evidence>
<evidence type="ECO:0000259" key="11">
    <source>
        <dbReference type="Pfam" id="PF00155"/>
    </source>
</evidence>
<keyword evidence="7 10" id="KW-0663">Pyridoxal phosphate</keyword>
<evidence type="ECO:0000313" key="12">
    <source>
        <dbReference type="EMBL" id="BBL71185.1"/>
    </source>
</evidence>
<keyword evidence="6 10" id="KW-0808">Transferase</keyword>
<sequence>MAAAIAVESLIRPEVRALSAYHVADAVGYVKLDAMENPYTWPEAMTAEWLERLRSLPLNRYPDPSPAGLKTLLRDSNGVPPGMDLLLGNGSDEIIQMLLMAVAGPGVKVLAPEPTFVMYRQIASTLGLEFVGVPLAADFSMDMPAMAAAIAEHKPALVFLAYPNNPTGNLFERADVEAIVALTPGLVVVDEAYAPFAEASFMEDLPRHGNLLVMRTLSKLGLAGLRLGFLAGPPSWLHELDKVRMPYNINVLTQATVEFALERLPVFEEQTALLRQERAALFQALQSMPGITPFPSRANFILFRCEGVAAGDVFDGIKRGGVLIKNSSSAGGALSGCLRVTVGKPEENRRFISALEQAISGR</sequence>
<name>A0A8D4VRR7_9GAMM</name>